<dbReference type="SMART" id="SM00347">
    <property type="entry name" value="HTH_MARR"/>
    <property type="match status" value="1"/>
</dbReference>
<proteinExistence type="predicted"/>
<dbReference type="InterPro" id="IPR036390">
    <property type="entry name" value="WH_DNA-bd_sf"/>
</dbReference>
<dbReference type="PANTHER" id="PTHR33164:SF56">
    <property type="entry name" value="HTH-TYPE TRANSCRIPTIONAL REGULATOR MHQR"/>
    <property type="match status" value="1"/>
</dbReference>
<dbReference type="AlphaFoldDB" id="A0A377FX28"/>
<dbReference type="InterPro" id="IPR023187">
    <property type="entry name" value="Tscrpt_reg_MarR-type_CS"/>
</dbReference>
<gene>
    <name evidence="5" type="primary">slyA_2</name>
    <name evidence="5" type="ORF">NCTC13163_02817</name>
</gene>
<dbReference type="STRING" id="1397694.GCA_000702585_00240"/>
<dbReference type="PROSITE" id="PS50995">
    <property type="entry name" value="HTH_MARR_2"/>
    <property type="match status" value="1"/>
</dbReference>
<sequence length="143" mass="16171">MIESLELKAWVVLARTMDAISDRVKEDLRRHQLNSTEFGVLSVLYKRGDTPLQQIGDQILITSGSVTYVIDKLEKRGLIERVACPSDRRVTYASLTETGKQLMDVVYPEHIEIFKDIYGPLSEAETETLIELLKRVGYNAAGK</sequence>
<keyword evidence="3" id="KW-0804">Transcription</keyword>
<dbReference type="Gene3D" id="1.10.10.10">
    <property type="entry name" value="Winged helix-like DNA-binding domain superfamily/Winged helix DNA-binding domain"/>
    <property type="match status" value="1"/>
</dbReference>
<dbReference type="EMBL" id="UGGP01000001">
    <property type="protein sequence ID" value="STO09381.1"/>
    <property type="molecule type" value="Genomic_DNA"/>
</dbReference>
<dbReference type="PRINTS" id="PR00598">
    <property type="entry name" value="HTHMARR"/>
</dbReference>
<evidence type="ECO:0000256" key="1">
    <source>
        <dbReference type="ARBA" id="ARBA00023015"/>
    </source>
</evidence>
<dbReference type="PROSITE" id="PS01117">
    <property type="entry name" value="HTH_MARR_1"/>
    <property type="match status" value="1"/>
</dbReference>
<dbReference type="GO" id="GO:0003700">
    <property type="term" value="F:DNA-binding transcription factor activity"/>
    <property type="evidence" value="ECO:0007669"/>
    <property type="project" value="InterPro"/>
</dbReference>
<reference evidence="5 6" key="1">
    <citation type="submission" date="2018-06" db="EMBL/GenBank/DDBJ databases">
        <authorList>
            <consortium name="Pathogen Informatics"/>
            <person name="Doyle S."/>
        </authorList>
    </citation>
    <scope>NUCLEOTIDE SEQUENCE [LARGE SCALE GENOMIC DNA]</scope>
    <source>
        <strain evidence="5 6">NCTC13163</strain>
    </source>
</reference>
<dbReference type="OrthoDB" id="9799747at2"/>
<protein>
    <submittedName>
        <fullName evidence="5">Salmolysin</fullName>
    </submittedName>
</protein>
<dbReference type="InterPro" id="IPR000835">
    <property type="entry name" value="HTH_MarR-typ"/>
</dbReference>
<evidence type="ECO:0000256" key="3">
    <source>
        <dbReference type="ARBA" id="ARBA00023163"/>
    </source>
</evidence>
<dbReference type="InterPro" id="IPR039422">
    <property type="entry name" value="MarR/SlyA-like"/>
</dbReference>
<evidence type="ECO:0000313" key="5">
    <source>
        <dbReference type="EMBL" id="STO09381.1"/>
    </source>
</evidence>
<evidence type="ECO:0000313" key="6">
    <source>
        <dbReference type="Proteomes" id="UP000254060"/>
    </source>
</evidence>
<dbReference type="SUPFAM" id="SSF46785">
    <property type="entry name" value="Winged helix' DNA-binding domain"/>
    <property type="match status" value="1"/>
</dbReference>
<dbReference type="GO" id="GO:0003677">
    <property type="term" value="F:DNA binding"/>
    <property type="evidence" value="ECO:0007669"/>
    <property type="project" value="UniProtKB-KW"/>
</dbReference>
<dbReference type="Pfam" id="PF01047">
    <property type="entry name" value="MarR"/>
    <property type="match status" value="1"/>
</dbReference>
<dbReference type="GO" id="GO:0006950">
    <property type="term" value="P:response to stress"/>
    <property type="evidence" value="ECO:0007669"/>
    <property type="project" value="TreeGrafter"/>
</dbReference>
<feature type="domain" description="HTH marR-type" evidence="4">
    <location>
        <begin position="1"/>
        <end position="138"/>
    </location>
</feature>
<evidence type="ECO:0000256" key="2">
    <source>
        <dbReference type="ARBA" id="ARBA00023125"/>
    </source>
</evidence>
<dbReference type="Proteomes" id="UP000254060">
    <property type="component" value="Unassembled WGS sequence"/>
</dbReference>
<name>A0A377FX28_9BACL</name>
<organism evidence="5 6">
    <name type="scientific">Exiguobacterium aurantiacum</name>
    <dbReference type="NCBI Taxonomy" id="33987"/>
    <lineage>
        <taxon>Bacteria</taxon>
        <taxon>Bacillati</taxon>
        <taxon>Bacillota</taxon>
        <taxon>Bacilli</taxon>
        <taxon>Bacillales</taxon>
        <taxon>Bacillales Family XII. Incertae Sedis</taxon>
        <taxon>Exiguobacterium</taxon>
    </lineage>
</organism>
<keyword evidence="1" id="KW-0805">Transcription regulation</keyword>
<keyword evidence="2" id="KW-0238">DNA-binding</keyword>
<evidence type="ECO:0000259" key="4">
    <source>
        <dbReference type="PROSITE" id="PS50995"/>
    </source>
</evidence>
<dbReference type="RefSeq" id="WP_024372479.1">
    <property type="nucleotide sequence ID" value="NZ_UGGP01000001.1"/>
</dbReference>
<dbReference type="PANTHER" id="PTHR33164">
    <property type="entry name" value="TRANSCRIPTIONAL REGULATOR, MARR FAMILY"/>
    <property type="match status" value="1"/>
</dbReference>
<accession>A0A377FX28</accession>
<dbReference type="InterPro" id="IPR036388">
    <property type="entry name" value="WH-like_DNA-bd_sf"/>
</dbReference>